<reference evidence="3 4" key="1">
    <citation type="submission" date="2019-07" db="EMBL/GenBank/DDBJ databases">
        <title>Sphingomonas AE3 Genome sequencing and assembly.</title>
        <authorList>
            <person name="Kim H."/>
        </authorList>
    </citation>
    <scope>NUCLEOTIDE SEQUENCE [LARGE SCALE GENOMIC DNA]</scope>
    <source>
        <strain evidence="3 4">AE3</strain>
    </source>
</reference>
<dbReference type="Proteomes" id="UP000321857">
    <property type="component" value="Chromosome"/>
</dbReference>
<dbReference type="EMBL" id="CP041659">
    <property type="protein sequence ID" value="QDP19671.1"/>
    <property type="molecule type" value="Genomic_DNA"/>
</dbReference>
<dbReference type="SUPFAM" id="SSF52025">
    <property type="entry name" value="PA domain"/>
    <property type="match status" value="1"/>
</dbReference>
<dbReference type="InterPro" id="IPR046450">
    <property type="entry name" value="PA_dom_sf"/>
</dbReference>
<dbReference type="Pfam" id="PF04389">
    <property type="entry name" value="Peptidase_M28"/>
    <property type="match status" value="1"/>
</dbReference>
<keyword evidence="4" id="KW-1185">Reference proteome</keyword>
<dbReference type="Gene3D" id="3.40.630.10">
    <property type="entry name" value="Zn peptidases"/>
    <property type="match status" value="2"/>
</dbReference>
<accession>A0A516IS08</accession>
<dbReference type="OrthoDB" id="9778250at2"/>
<dbReference type="InterPro" id="IPR007484">
    <property type="entry name" value="Peptidase_M28"/>
</dbReference>
<dbReference type="PANTHER" id="PTHR12147">
    <property type="entry name" value="METALLOPEPTIDASE M28 FAMILY MEMBER"/>
    <property type="match status" value="1"/>
</dbReference>
<name>A0A516IS08_9SPHN</name>
<dbReference type="SUPFAM" id="SSF53187">
    <property type="entry name" value="Zn-dependent exopeptidases"/>
    <property type="match status" value="1"/>
</dbReference>
<keyword evidence="3" id="KW-0378">Hydrolase</keyword>
<evidence type="ECO:0000259" key="2">
    <source>
        <dbReference type="Pfam" id="PF04389"/>
    </source>
</evidence>
<evidence type="ECO:0000256" key="1">
    <source>
        <dbReference type="SAM" id="SignalP"/>
    </source>
</evidence>
<dbReference type="AlphaFoldDB" id="A0A516IS08"/>
<feature type="signal peptide" evidence="1">
    <location>
        <begin position="1"/>
        <end position="18"/>
    </location>
</feature>
<protein>
    <submittedName>
        <fullName evidence="3">M20/M25/M40 family metallo-hydrolase</fullName>
    </submittedName>
</protein>
<evidence type="ECO:0000313" key="3">
    <source>
        <dbReference type="EMBL" id="QDP19671.1"/>
    </source>
</evidence>
<dbReference type="PANTHER" id="PTHR12147:SF26">
    <property type="entry name" value="PEPTIDASE M28 DOMAIN-CONTAINING PROTEIN"/>
    <property type="match status" value="1"/>
</dbReference>
<dbReference type="RefSeq" id="WP_147494122.1">
    <property type="nucleotide sequence ID" value="NZ_CP041659.1"/>
</dbReference>
<keyword evidence="1" id="KW-0732">Signal</keyword>
<dbReference type="GO" id="GO:0006508">
    <property type="term" value="P:proteolysis"/>
    <property type="evidence" value="ECO:0007669"/>
    <property type="project" value="InterPro"/>
</dbReference>
<feature type="domain" description="Peptidase M28" evidence="2">
    <location>
        <begin position="297"/>
        <end position="508"/>
    </location>
</feature>
<proteinExistence type="predicted"/>
<dbReference type="InterPro" id="IPR045175">
    <property type="entry name" value="M28_fam"/>
</dbReference>
<evidence type="ECO:0000313" key="4">
    <source>
        <dbReference type="Proteomes" id="UP000321857"/>
    </source>
</evidence>
<gene>
    <name evidence="3" type="ORF">FMM02_06690</name>
</gene>
<dbReference type="GO" id="GO:0008235">
    <property type="term" value="F:metalloexopeptidase activity"/>
    <property type="evidence" value="ECO:0007669"/>
    <property type="project" value="InterPro"/>
</dbReference>
<feature type="chain" id="PRO_5022062114" evidence="1">
    <location>
        <begin position="19"/>
        <end position="552"/>
    </location>
</feature>
<organism evidence="3 4">
    <name type="scientific">Sphingomonas xanthus</name>
    <dbReference type="NCBI Taxonomy" id="2594473"/>
    <lineage>
        <taxon>Bacteria</taxon>
        <taxon>Pseudomonadati</taxon>
        <taxon>Pseudomonadota</taxon>
        <taxon>Alphaproteobacteria</taxon>
        <taxon>Sphingomonadales</taxon>
        <taxon>Sphingomonadaceae</taxon>
        <taxon>Sphingomonas</taxon>
    </lineage>
</organism>
<dbReference type="Gene3D" id="3.50.30.30">
    <property type="match status" value="1"/>
</dbReference>
<sequence>MKTYFAAAFLALSATAGAQQLVTAQPPVADQSSARRIQAHVEFLASDGLEGRDTGSRGYAIAADYVASQYRALGLEPAGDKGSWFQQVPFRRASYEKQPKISLTVDGRTVPLVAGKDAAVRPSVTQKLRTLSARMVYAGYGLTDRQLGFDDYAGLDLKGKVAVVLTGTPSGLPSDIEAHLSGSKAEFAAAAGAIGIIEIGRNSSGGFNPAARGGRPLIDWVDSKGQAGLSPAGLAVNVSLSREWAAKLFDGAPRSLDAVRKEAKDGKRNARLRGFPLRPLINVEAQTKWEDFTSPEVVGLLRGSDPALAAEHVVLTAHLDHLGTRRDAKPGEDAIYNGALDNAAGIATLLEAARHFTQAGQRPRRSILFVANTGEEQGLLGADYYAAHPTVPAQSIVGLVDLDMPLLLYPFTDVIAFGADHSTIGAAVAAAGQAMGIAVSPDPMPEEAIFTRSDHYRFVRRGVPAVLLMTGHGNGGKAHWQAYLNKVYHSPQDDLSQAIDWQAGARYALLNYRIARTMADAPQRPLWLAGNYFGDRFNPNGPRAPANPSTRP</sequence>
<dbReference type="KEGG" id="sxa:FMM02_06690"/>